<evidence type="ECO:0000313" key="3">
    <source>
        <dbReference type="Proteomes" id="UP000020561"/>
    </source>
</evidence>
<evidence type="ECO:0000313" key="2">
    <source>
        <dbReference type="EMBL" id="EUA21026.1"/>
    </source>
</evidence>
<evidence type="ECO:0000256" key="1">
    <source>
        <dbReference type="SAM" id="MobiDB-lite"/>
    </source>
</evidence>
<proteinExistence type="predicted"/>
<feature type="region of interest" description="Disordered" evidence="1">
    <location>
        <begin position="1"/>
        <end position="27"/>
    </location>
</feature>
<accession>X7ZPR3</accession>
<sequence>MACLLEAGHASSSPRGAAVTSRVKPIGSPPRCDLARSAVVPVRSRPA</sequence>
<organism evidence="2 3">
    <name type="scientific">Mycobacterium kansasii 662</name>
    <dbReference type="NCBI Taxonomy" id="1299326"/>
    <lineage>
        <taxon>Bacteria</taxon>
        <taxon>Bacillati</taxon>
        <taxon>Actinomycetota</taxon>
        <taxon>Actinomycetes</taxon>
        <taxon>Mycobacteriales</taxon>
        <taxon>Mycobacteriaceae</taxon>
        <taxon>Mycobacterium</taxon>
    </lineage>
</organism>
<dbReference type="PATRIC" id="fig|1299326.3.peg.1381"/>
<dbReference type="AlphaFoldDB" id="X7ZPR3"/>
<comment type="caution">
    <text evidence="2">The sequence shown here is derived from an EMBL/GenBank/DDBJ whole genome shotgun (WGS) entry which is preliminary data.</text>
</comment>
<dbReference type="Proteomes" id="UP000020561">
    <property type="component" value="Unassembled WGS sequence"/>
</dbReference>
<name>X7ZPR3_MYCKA</name>
<reference evidence="2 3" key="1">
    <citation type="submission" date="2013-12" db="EMBL/GenBank/DDBJ databases">
        <authorList>
            <person name="Brown-Elliot B."/>
            <person name="Wallace R."/>
            <person name="Lenaerts A."/>
            <person name="Ordway D."/>
            <person name="DeGroote M.A."/>
            <person name="Parker T."/>
            <person name="Sizemore C."/>
            <person name="Tallon L.J."/>
            <person name="Sadzewicz L.K."/>
            <person name="Sengamalay N."/>
            <person name="Fraser C.M."/>
            <person name="Hine E."/>
            <person name="Shefchek K.A."/>
            <person name="Das S.P."/>
            <person name="Tettelin H."/>
        </authorList>
    </citation>
    <scope>NUCLEOTIDE SEQUENCE [LARGE SCALE GENOMIC DNA]</scope>
    <source>
        <strain evidence="2 3">662</strain>
    </source>
</reference>
<gene>
    <name evidence="2" type="ORF">I545_1434</name>
</gene>
<dbReference type="EMBL" id="JAOA01000001">
    <property type="protein sequence ID" value="EUA21026.1"/>
    <property type="molecule type" value="Genomic_DNA"/>
</dbReference>
<protein>
    <submittedName>
        <fullName evidence="2">Uncharacterized protein</fullName>
    </submittedName>
</protein>